<feature type="transmembrane region" description="Helical" evidence="7">
    <location>
        <begin position="31"/>
        <end position="49"/>
    </location>
</feature>
<keyword evidence="4 7" id="KW-0812">Transmembrane</keyword>
<evidence type="ECO:0000256" key="6">
    <source>
        <dbReference type="ARBA" id="ARBA00023136"/>
    </source>
</evidence>
<evidence type="ECO:0000256" key="4">
    <source>
        <dbReference type="ARBA" id="ARBA00022692"/>
    </source>
</evidence>
<organism evidence="10 11">
    <name type="scientific">Anaerotalea alkaliphila</name>
    <dbReference type="NCBI Taxonomy" id="2662126"/>
    <lineage>
        <taxon>Bacteria</taxon>
        <taxon>Bacillati</taxon>
        <taxon>Bacillota</taxon>
        <taxon>Clostridia</taxon>
        <taxon>Eubacteriales</taxon>
        <taxon>Anaerotalea</taxon>
    </lineage>
</organism>
<comment type="subcellular location">
    <subcellularLocation>
        <location evidence="1">Cell membrane</location>
        <topology evidence="1">Multi-pass membrane protein</topology>
    </subcellularLocation>
</comment>
<dbReference type="SUPFAM" id="SSF50182">
    <property type="entry name" value="Sm-like ribonucleoproteins"/>
    <property type="match status" value="1"/>
</dbReference>
<dbReference type="InterPro" id="IPR011014">
    <property type="entry name" value="MscS_channel_TM-2"/>
</dbReference>
<comment type="caution">
    <text evidence="10">The sequence shown here is derived from an EMBL/GenBank/DDBJ whole genome shotgun (WGS) entry which is preliminary data.</text>
</comment>
<evidence type="ECO:0000313" key="11">
    <source>
        <dbReference type="Proteomes" id="UP000461585"/>
    </source>
</evidence>
<keyword evidence="11" id="KW-1185">Reference proteome</keyword>
<keyword evidence="5 7" id="KW-1133">Transmembrane helix</keyword>
<accession>A0A7X5HU77</accession>
<evidence type="ECO:0000313" key="10">
    <source>
        <dbReference type="EMBL" id="NDL66729.1"/>
    </source>
</evidence>
<dbReference type="InterPro" id="IPR006686">
    <property type="entry name" value="MscS_channel_CS"/>
</dbReference>
<keyword evidence="6 7" id="KW-0472">Membrane</keyword>
<evidence type="ECO:0000256" key="2">
    <source>
        <dbReference type="ARBA" id="ARBA00008017"/>
    </source>
</evidence>
<dbReference type="InterPro" id="IPR023408">
    <property type="entry name" value="MscS_beta-dom_sf"/>
</dbReference>
<dbReference type="GO" id="GO:0005886">
    <property type="term" value="C:plasma membrane"/>
    <property type="evidence" value="ECO:0007669"/>
    <property type="project" value="UniProtKB-SubCell"/>
</dbReference>
<dbReference type="AlphaFoldDB" id="A0A7X5HU77"/>
<dbReference type="Pfam" id="PF21082">
    <property type="entry name" value="MS_channel_3rd"/>
    <property type="match status" value="1"/>
</dbReference>
<dbReference type="Gene3D" id="3.30.70.100">
    <property type="match status" value="1"/>
</dbReference>
<dbReference type="SUPFAM" id="SSF82861">
    <property type="entry name" value="Mechanosensitive channel protein MscS (YggB), transmembrane region"/>
    <property type="match status" value="1"/>
</dbReference>
<dbReference type="Proteomes" id="UP000461585">
    <property type="component" value="Unassembled WGS sequence"/>
</dbReference>
<reference evidence="10 11" key="1">
    <citation type="submission" date="2020-01" db="EMBL/GenBank/DDBJ databases">
        <title>Anaeroalcalibacter tamaniensis gen. nov., sp. nov., moderately halophilic strictly anaerobic fermenter bacterium from mud volcano of Taman peninsula.</title>
        <authorList>
            <person name="Frolova A."/>
            <person name="Merkel A.Y."/>
            <person name="Slobodkin A.I."/>
        </authorList>
    </citation>
    <scope>NUCLEOTIDE SEQUENCE [LARGE SCALE GENOMIC DNA]</scope>
    <source>
        <strain evidence="10 11">F-3ap</strain>
    </source>
</reference>
<feature type="domain" description="Mechanosensitive ion channel MscS C-terminal" evidence="9">
    <location>
        <begin position="192"/>
        <end position="274"/>
    </location>
</feature>
<dbReference type="InterPro" id="IPR010920">
    <property type="entry name" value="LSM_dom_sf"/>
</dbReference>
<comment type="similarity">
    <text evidence="2">Belongs to the MscS (TC 1.A.23) family.</text>
</comment>
<sequence length="289" mass="32023">MEPEQVVDEVKAWAGLAETAQGKMVDWLASYGPKALGAVVVYLLGGRLIRAMVRMSEKAMEKSAMDISLSRFILSVMNLTLKGLLVVILVAMLEIPTNPIIALVGAAGLGIGMAFQGSLANFVGGIIILVLRPFSIGDYVEEEDRGHVGTVIDIHIFYTTLRTKDNKRITIPNGRLSNSGIINYTREEFRRVELVIGAGYGVPAAKVRENVLAVVQAHPLVLKDREMFVGMKAHAESALLYDVFAWCRGEDFLQVKYELLEQVKVRFDQEGIKIPYPQMEILMKKESIQ</sequence>
<dbReference type="Gene3D" id="1.10.287.1260">
    <property type="match status" value="1"/>
</dbReference>
<dbReference type="RefSeq" id="WP_162369455.1">
    <property type="nucleotide sequence ID" value="NZ_JAAEEH010000005.1"/>
</dbReference>
<evidence type="ECO:0000259" key="9">
    <source>
        <dbReference type="Pfam" id="PF21082"/>
    </source>
</evidence>
<evidence type="ECO:0000256" key="1">
    <source>
        <dbReference type="ARBA" id="ARBA00004651"/>
    </source>
</evidence>
<dbReference type="PANTHER" id="PTHR30221:SF1">
    <property type="entry name" value="SMALL-CONDUCTANCE MECHANOSENSITIVE CHANNEL"/>
    <property type="match status" value="1"/>
</dbReference>
<feature type="domain" description="Mechanosensitive ion channel MscS" evidence="8">
    <location>
        <begin position="118"/>
        <end position="186"/>
    </location>
</feature>
<dbReference type="PANTHER" id="PTHR30221">
    <property type="entry name" value="SMALL-CONDUCTANCE MECHANOSENSITIVE CHANNEL"/>
    <property type="match status" value="1"/>
</dbReference>
<feature type="transmembrane region" description="Helical" evidence="7">
    <location>
        <begin position="69"/>
        <end position="93"/>
    </location>
</feature>
<dbReference type="InterPro" id="IPR045275">
    <property type="entry name" value="MscS_archaea/bacteria_type"/>
</dbReference>
<dbReference type="GO" id="GO:0008381">
    <property type="term" value="F:mechanosensitive monoatomic ion channel activity"/>
    <property type="evidence" value="ECO:0007669"/>
    <property type="project" value="InterPro"/>
</dbReference>
<evidence type="ECO:0000256" key="7">
    <source>
        <dbReference type="SAM" id="Phobius"/>
    </source>
</evidence>
<feature type="transmembrane region" description="Helical" evidence="7">
    <location>
        <begin position="99"/>
        <end position="131"/>
    </location>
</feature>
<keyword evidence="3" id="KW-1003">Cell membrane</keyword>
<dbReference type="Gene3D" id="2.30.30.60">
    <property type="match status" value="1"/>
</dbReference>
<gene>
    <name evidence="10" type="ORF">GXN74_03090</name>
</gene>
<dbReference type="SUPFAM" id="SSF82689">
    <property type="entry name" value="Mechanosensitive channel protein MscS (YggB), C-terminal domain"/>
    <property type="match status" value="1"/>
</dbReference>
<dbReference type="InterPro" id="IPR006685">
    <property type="entry name" value="MscS_channel_2nd"/>
</dbReference>
<evidence type="ECO:0000256" key="5">
    <source>
        <dbReference type="ARBA" id="ARBA00022989"/>
    </source>
</evidence>
<dbReference type="EMBL" id="JAAEEH010000005">
    <property type="protein sequence ID" value="NDL66729.1"/>
    <property type="molecule type" value="Genomic_DNA"/>
</dbReference>
<dbReference type="InterPro" id="IPR049278">
    <property type="entry name" value="MS_channel_C"/>
</dbReference>
<dbReference type="Pfam" id="PF00924">
    <property type="entry name" value="MS_channel_2nd"/>
    <property type="match status" value="1"/>
</dbReference>
<dbReference type="PROSITE" id="PS01246">
    <property type="entry name" value="UPF0003"/>
    <property type="match status" value="1"/>
</dbReference>
<proteinExistence type="inferred from homology"/>
<evidence type="ECO:0000259" key="8">
    <source>
        <dbReference type="Pfam" id="PF00924"/>
    </source>
</evidence>
<protein>
    <submittedName>
        <fullName evidence="10">Mechanosensitive ion channel</fullName>
    </submittedName>
</protein>
<evidence type="ECO:0000256" key="3">
    <source>
        <dbReference type="ARBA" id="ARBA00022475"/>
    </source>
</evidence>
<dbReference type="InterPro" id="IPR011066">
    <property type="entry name" value="MscS_channel_C_sf"/>
</dbReference>
<name>A0A7X5HU77_9FIRM</name>